<name>A0ABM5WWG1_9BACL</name>
<dbReference type="SMART" id="SM00849">
    <property type="entry name" value="Lactamase_B"/>
    <property type="match status" value="1"/>
</dbReference>
<dbReference type="Pfam" id="PF00753">
    <property type="entry name" value="Lactamase_B"/>
    <property type="match status" value="1"/>
</dbReference>
<sequence length="317" mass="35261">MINSQPIRFSERLHLIDGFDLGLTRRTGTYVIGEKELTVVDTGSSPSVKHVKKGLAALGFTLEDVKYIIVTHVHLDHSGGAGLLLQGCPNAQVVVHPKGARHLIEPSRLIAGARKVYGEQFDQLFDPIVAIPADRLLVKTEGDQLVIGPTCTLEFWDTPGHANHHFSIYDPVSNGIFAGDTVGIRYEQLVSEGIDLYLPSTSPNQFNPQAMQHAVERMSMSKLDAIYYGHFGKTDQPEKALRQAAEWLTVFVSEGQRAFANEIGAEQLADRLYERIQYYLRTQGVPDNHQVYPYIRLDMQVSAMGILDALSKQPKHT</sequence>
<evidence type="ECO:0000313" key="2">
    <source>
        <dbReference type="EMBL" id="ALS78695.1"/>
    </source>
</evidence>
<dbReference type="InterPro" id="IPR037482">
    <property type="entry name" value="ST1585_MBL-fold"/>
</dbReference>
<dbReference type="InterPro" id="IPR050855">
    <property type="entry name" value="NDM-1-like"/>
</dbReference>
<proteinExistence type="predicted"/>
<dbReference type="InterPro" id="IPR036866">
    <property type="entry name" value="RibonucZ/Hydroxyglut_hydro"/>
</dbReference>
<evidence type="ECO:0000313" key="3">
    <source>
        <dbReference type="Proteomes" id="UP000065533"/>
    </source>
</evidence>
<accession>A0ABM5WWG1</accession>
<dbReference type="EMBL" id="CP013661">
    <property type="protein sequence ID" value="ALS78695.1"/>
    <property type="molecule type" value="Genomic_DNA"/>
</dbReference>
<protein>
    <submittedName>
        <fullName evidence="2">MBL fold metallo-hydrolase</fullName>
    </submittedName>
</protein>
<dbReference type="PANTHER" id="PTHR42951">
    <property type="entry name" value="METALLO-BETA-LACTAMASE DOMAIN-CONTAINING"/>
    <property type="match status" value="1"/>
</dbReference>
<dbReference type="SUPFAM" id="SSF56281">
    <property type="entry name" value="Metallo-hydrolase/oxidoreductase"/>
    <property type="match status" value="1"/>
</dbReference>
<feature type="domain" description="Metallo-beta-lactamase" evidence="1">
    <location>
        <begin position="25"/>
        <end position="230"/>
    </location>
</feature>
<dbReference type="PANTHER" id="PTHR42951:SF22">
    <property type="entry name" value="METALLO BETA-LACTAMASE SUPERFAMILY LIPOPROTEIN"/>
    <property type="match status" value="1"/>
</dbReference>
<dbReference type="Gene3D" id="3.60.15.10">
    <property type="entry name" value="Ribonuclease Z/Hydroxyacylglutathione hydrolase-like"/>
    <property type="match status" value="1"/>
</dbReference>
<dbReference type="RefSeq" id="WP_058385354.1">
    <property type="nucleotide sequence ID" value="NZ_CP013661.2"/>
</dbReference>
<keyword evidence="3" id="KW-1185">Reference proteome</keyword>
<dbReference type="Proteomes" id="UP000065533">
    <property type="component" value="Chromosome"/>
</dbReference>
<reference evidence="2" key="1">
    <citation type="submission" date="2016-01" db="EMBL/GenBank/DDBJ databases">
        <title>Complete genome of Planococcus kocurri type strain.</title>
        <authorList>
            <person name="See-Too W.S."/>
        </authorList>
    </citation>
    <scope>NUCLEOTIDE SEQUENCE [LARGE SCALE GENOMIC DNA]</scope>
    <source>
        <strain evidence="2">ATCC 43650</strain>
    </source>
</reference>
<dbReference type="CDD" id="cd07726">
    <property type="entry name" value="ST1585-like_MBL-fold"/>
    <property type="match status" value="1"/>
</dbReference>
<gene>
    <name evidence="2" type="ORF">AUO94_08485</name>
</gene>
<organism evidence="2 3">
    <name type="scientific">Planococcus kocurii</name>
    <dbReference type="NCBI Taxonomy" id="1374"/>
    <lineage>
        <taxon>Bacteria</taxon>
        <taxon>Bacillati</taxon>
        <taxon>Bacillota</taxon>
        <taxon>Bacilli</taxon>
        <taxon>Bacillales</taxon>
        <taxon>Caryophanaceae</taxon>
        <taxon>Planococcus</taxon>
    </lineage>
</organism>
<evidence type="ECO:0000259" key="1">
    <source>
        <dbReference type="SMART" id="SM00849"/>
    </source>
</evidence>
<dbReference type="InterPro" id="IPR001279">
    <property type="entry name" value="Metallo-B-lactamas"/>
</dbReference>